<evidence type="ECO:0000313" key="11">
    <source>
        <dbReference type="EMBL" id="MBB5018122.1"/>
    </source>
</evidence>
<evidence type="ECO:0000256" key="1">
    <source>
        <dbReference type="ARBA" id="ARBA00004429"/>
    </source>
</evidence>
<feature type="transmembrane region" description="Helical" evidence="10">
    <location>
        <begin position="140"/>
        <end position="158"/>
    </location>
</feature>
<keyword evidence="8 10" id="KW-0472">Membrane</keyword>
<dbReference type="EMBL" id="JACHHY010000007">
    <property type="protein sequence ID" value="MBB5018122.1"/>
    <property type="molecule type" value="Genomic_DNA"/>
</dbReference>
<dbReference type="PANTHER" id="PTHR43298">
    <property type="entry name" value="MULTIDRUG RESISTANCE PROTEIN NORM-RELATED"/>
    <property type="match status" value="1"/>
</dbReference>
<feature type="transmembrane region" description="Helical" evidence="10">
    <location>
        <begin position="170"/>
        <end position="194"/>
    </location>
</feature>
<dbReference type="Proteomes" id="UP000575898">
    <property type="component" value="Unassembled WGS sequence"/>
</dbReference>
<feature type="transmembrane region" description="Helical" evidence="10">
    <location>
        <begin position="291"/>
        <end position="311"/>
    </location>
</feature>
<evidence type="ECO:0000256" key="2">
    <source>
        <dbReference type="ARBA" id="ARBA00022448"/>
    </source>
</evidence>
<keyword evidence="4" id="KW-1003">Cell membrane</keyword>
<feature type="transmembrane region" description="Helical" evidence="10">
    <location>
        <begin position="360"/>
        <end position="377"/>
    </location>
</feature>
<dbReference type="PIRSF" id="PIRSF006603">
    <property type="entry name" value="DinF"/>
    <property type="match status" value="1"/>
</dbReference>
<dbReference type="Pfam" id="PF01554">
    <property type="entry name" value="MatE"/>
    <property type="match status" value="2"/>
</dbReference>
<evidence type="ECO:0000256" key="4">
    <source>
        <dbReference type="ARBA" id="ARBA00022475"/>
    </source>
</evidence>
<dbReference type="GO" id="GO:0015297">
    <property type="term" value="F:antiporter activity"/>
    <property type="evidence" value="ECO:0007669"/>
    <property type="project" value="UniProtKB-KW"/>
</dbReference>
<organism evidence="11 12">
    <name type="scientific">Chitinivorax tropicus</name>
    <dbReference type="NCBI Taxonomy" id="714531"/>
    <lineage>
        <taxon>Bacteria</taxon>
        <taxon>Pseudomonadati</taxon>
        <taxon>Pseudomonadota</taxon>
        <taxon>Betaproteobacteria</taxon>
        <taxon>Chitinivorax</taxon>
    </lineage>
</organism>
<evidence type="ECO:0000313" key="12">
    <source>
        <dbReference type="Proteomes" id="UP000575898"/>
    </source>
</evidence>
<dbReference type="RefSeq" id="WP_184036934.1">
    <property type="nucleotide sequence ID" value="NZ_JACHHY010000007.1"/>
</dbReference>
<sequence length="463" mass="49118">MSSLPATSSQALPGFVGESRAILKLAGPIIVAQLAQTAMAFVDTVMAGRVSAADLAGVSLGASIWITIVLTFTGVLLAVSPLIAQAYGGKRHVEIGGIMRQGMWLALLLGVVSIVILKYGAPVVLTLANAAPDVAVKATGFMDGVAVGMPAFLLYKVFNSYTSSVSRTKPIMIISLLALALNVPANYVLIYGHLGLPAMGGAGCGWASALVNWFSVLALVVYTWRHRFYQQFEVWSRFEWPNWDAQKRLIKLGLPIGLTLLAEVSAFTIVALMLARLGAAVVASHQITLNFSAQTYMLPFGIASALTVRVGQHIGAGHHHLAAHTCKVGLKLVLLIASATALLIWVGAGYIAAMYTPDKAVQAMAATLLMFAAAYQIPDAVQVSATGALRGYKITTFPMVIQIVAFWVVGILGGYLLGLRGVWFINQGQPLGASGFWIALVLSLTAAAIPLLAYLVRIARRYR</sequence>
<feature type="transmembrane region" description="Helical" evidence="10">
    <location>
        <begin position="332"/>
        <end position="354"/>
    </location>
</feature>
<feature type="transmembrane region" description="Helical" evidence="10">
    <location>
        <begin position="62"/>
        <end position="83"/>
    </location>
</feature>
<evidence type="ECO:0000256" key="8">
    <source>
        <dbReference type="ARBA" id="ARBA00023136"/>
    </source>
</evidence>
<evidence type="ECO:0000256" key="6">
    <source>
        <dbReference type="ARBA" id="ARBA00022989"/>
    </source>
</evidence>
<protein>
    <recommendedName>
        <fullName evidence="9">Multidrug-efflux transporter</fullName>
    </recommendedName>
</protein>
<keyword evidence="7" id="KW-0406">Ion transport</keyword>
<reference evidence="11 12" key="1">
    <citation type="submission" date="2020-08" db="EMBL/GenBank/DDBJ databases">
        <title>Genomic Encyclopedia of Type Strains, Phase IV (KMG-IV): sequencing the most valuable type-strain genomes for metagenomic binning, comparative biology and taxonomic classification.</title>
        <authorList>
            <person name="Goeker M."/>
        </authorList>
    </citation>
    <scope>NUCLEOTIDE SEQUENCE [LARGE SCALE GENOMIC DNA]</scope>
    <source>
        <strain evidence="11 12">DSM 27165</strain>
    </source>
</reference>
<dbReference type="InterPro" id="IPR048279">
    <property type="entry name" value="MdtK-like"/>
</dbReference>
<evidence type="ECO:0000256" key="10">
    <source>
        <dbReference type="SAM" id="Phobius"/>
    </source>
</evidence>
<dbReference type="NCBIfam" id="TIGR00797">
    <property type="entry name" value="matE"/>
    <property type="match status" value="1"/>
</dbReference>
<evidence type="ECO:0000256" key="5">
    <source>
        <dbReference type="ARBA" id="ARBA00022692"/>
    </source>
</evidence>
<dbReference type="AlphaFoldDB" id="A0A840MN03"/>
<feature type="transmembrane region" description="Helical" evidence="10">
    <location>
        <begin position="397"/>
        <end position="416"/>
    </location>
</feature>
<keyword evidence="6 10" id="KW-1133">Transmembrane helix</keyword>
<keyword evidence="5 10" id="KW-0812">Transmembrane</keyword>
<keyword evidence="12" id="KW-1185">Reference proteome</keyword>
<evidence type="ECO:0000256" key="7">
    <source>
        <dbReference type="ARBA" id="ARBA00023065"/>
    </source>
</evidence>
<dbReference type="CDD" id="cd13131">
    <property type="entry name" value="MATE_NorM_like"/>
    <property type="match status" value="1"/>
</dbReference>
<gene>
    <name evidence="11" type="ORF">HNQ59_001407</name>
</gene>
<accession>A0A840MN03</accession>
<keyword evidence="2" id="KW-0813">Transport</keyword>
<dbReference type="InterPro" id="IPR002528">
    <property type="entry name" value="MATE_fam"/>
</dbReference>
<dbReference type="GO" id="GO:0005886">
    <property type="term" value="C:plasma membrane"/>
    <property type="evidence" value="ECO:0007669"/>
    <property type="project" value="UniProtKB-SubCell"/>
</dbReference>
<dbReference type="GO" id="GO:0006811">
    <property type="term" value="P:monoatomic ion transport"/>
    <property type="evidence" value="ECO:0007669"/>
    <property type="project" value="UniProtKB-KW"/>
</dbReference>
<name>A0A840MN03_9PROT</name>
<feature type="transmembrane region" description="Helical" evidence="10">
    <location>
        <begin position="436"/>
        <end position="456"/>
    </location>
</feature>
<dbReference type="PANTHER" id="PTHR43298:SF2">
    <property type="entry name" value="FMN_FAD EXPORTER YEEO-RELATED"/>
    <property type="match status" value="1"/>
</dbReference>
<dbReference type="InterPro" id="IPR050222">
    <property type="entry name" value="MATE_MdtK"/>
</dbReference>
<feature type="transmembrane region" description="Helical" evidence="10">
    <location>
        <begin position="104"/>
        <end position="128"/>
    </location>
</feature>
<proteinExistence type="predicted"/>
<evidence type="ECO:0000256" key="3">
    <source>
        <dbReference type="ARBA" id="ARBA00022449"/>
    </source>
</evidence>
<dbReference type="GO" id="GO:0042910">
    <property type="term" value="F:xenobiotic transmembrane transporter activity"/>
    <property type="evidence" value="ECO:0007669"/>
    <property type="project" value="InterPro"/>
</dbReference>
<feature type="transmembrane region" description="Helical" evidence="10">
    <location>
        <begin position="206"/>
        <end position="224"/>
    </location>
</feature>
<comment type="subcellular location">
    <subcellularLocation>
        <location evidence="1">Cell inner membrane</location>
        <topology evidence="1">Multi-pass membrane protein</topology>
    </subcellularLocation>
</comment>
<comment type="caution">
    <text evidence="11">The sequence shown here is derived from an EMBL/GenBank/DDBJ whole genome shotgun (WGS) entry which is preliminary data.</text>
</comment>
<keyword evidence="3" id="KW-0050">Antiport</keyword>
<evidence type="ECO:0000256" key="9">
    <source>
        <dbReference type="ARBA" id="ARBA00031636"/>
    </source>
</evidence>
<feature type="transmembrane region" description="Helical" evidence="10">
    <location>
        <begin position="256"/>
        <end position="279"/>
    </location>
</feature>